<dbReference type="Proteomes" id="UP001060919">
    <property type="component" value="Chromosome"/>
</dbReference>
<gene>
    <name evidence="1" type="ORF">AsAng_0048410</name>
</gene>
<proteinExistence type="predicted"/>
<reference evidence="1" key="1">
    <citation type="submission" date="2022-09" db="EMBL/GenBank/DDBJ databases">
        <title>Aureispira anguillicida sp. nov., isolated from Leptocephalus of Japanese eel Anguilla japonica.</title>
        <authorList>
            <person name="Yuasa K."/>
            <person name="Mekata T."/>
            <person name="Ikunari K."/>
        </authorList>
    </citation>
    <scope>NUCLEOTIDE SEQUENCE</scope>
    <source>
        <strain evidence="1">EL160426</strain>
    </source>
</reference>
<sequence length="62" mass="7244">MTIELFSARAMKHAISASNCGYWENTNGQIFQHLPYYTNLPLITYVFHQTFLHNLNNTIIKL</sequence>
<dbReference type="AlphaFoldDB" id="A0A915YIZ1"/>
<organism evidence="1 2">
    <name type="scientific">Aureispira anguillae</name>
    <dbReference type="NCBI Taxonomy" id="2864201"/>
    <lineage>
        <taxon>Bacteria</taxon>
        <taxon>Pseudomonadati</taxon>
        <taxon>Bacteroidota</taxon>
        <taxon>Saprospiria</taxon>
        <taxon>Saprospirales</taxon>
        <taxon>Saprospiraceae</taxon>
        <taxon>Aureispira</taxon>
    </lineage>
</organism>
<name>A0A915YIZ1_9BACT</name>
<keyword evidence="2" id="KW-1185">Reference proteome</keyword>
<accession>A0A915YIZ1</accession>
<evidence type="ECO:0000313" key="2">
    <source>
        <dbReference type="Proteomes" id="UP001060919"/>
    </source>
</evidence>
<dbReference type="EMBL" id="AP026867">
    <property type="protein sequence ID" value="BDS14075.1"/>
    <property type="molecule type" value="Genomic_DNA"/>
</dbReference>
<dbReference type="KEGG" id="aup:AsAng_0048410"/>
<protein>
    <submittedName>
        <fullName evidence="1">Uncharacterized protein</fullName>
    </submittedName>
</protein>
<evidence type="ECO:0000313" key="1">
    <source>
        <dbReference type="EMBL" id="BDS14075.1"/>
    </source>
</evidence>